<name>A0A9X3AD38_9PSEU</name>
<dbReference type="Pfam" id="PF08386">
    <property type="entry name" value="Abhydrolase_4"/>
    <property type="match status" value="1"/>
</dbReference>
<dbReference type="GO" id="GO:0016787">
    <property type="term" value="F:hydrolase activity"/>
    <property type="evidence" value="ECO:0007669"/>
    <property type="project" value="UniProtKB-KW"/>
</dbReference>
<dbReference type="RefSeq" id="WP_259621235.1">
    <property type="nucleotide sequence ID" value="NZ_JANYMP010000001.1"/>
</dbReference>
<evidence type="ECO:0000313" key="7">
    <source>
        <dbReference type="Proteomes" id="UP001141259"/>
    </source>
</evidence>
<evidence type="ECO:0000259" key="5">
    <source>
        <dbReference type="Pfam" id="PF08386"/>
    </source>
</evidence>
<feature type="domain" description="Peptidase S33 tripeptidyl aminopeptidase-like C-terminal" evidence="5">
    <location>
        <begin position="412"/>
        <end position="477"/>
    </location>
</feature>
<dbReference type="Gene3D" id="3.40.50.1820">
    <property type="entry name" value="alpha/beta hydrolase"/>
    <property type="match status" value="1"/>
</dbReference>
<keyword evidence="3 6" id="KW-0378">Hydrolase</keyword>
<reference evidence="6" key="1">
    <citation type="submission" date="2022-08" db="EMBL/GenBank/DDBJ databases">
        <authorList>
            <person name="Tistechok S."/>
            <person name="Samborskyy M."/>
            <person name="Roman I."/>
        </authorList>
    </citation>
    <scope>NUCLEOTIDE SEQUENCE</scope>
    <source>
        <strain evidence="6">DSM 103496</strain>
    </source>
</reference>
<evidence type="ECO:0000256" key="3">
    <source>
        <dbReference type="ARBA" id="ARBA00022801"/>
    </source>
</evidence>
<keyword evidence="7" id="KW-1185">Reference proteome</keyword>
<dbReference type="Pfam" id="PF00561">
    <property type="entry name" value="Abhydrolase_1"/>
    <property type="match status" value="1"/>
</dbReference>
<dbReference type="PANTHER" id="PTHR43248">
    <property type="entry name" value="2-SUCCINYL-6-HYDROXY-2,4-CYCLOHEXADIENE-1-CARBOXYLATE SYNTHASE"/>
    <property type="match status" value="1"/>
</dbReference>
<dbReference type="InterPro" id="IPR051601">
    <property type="entry name" value="Serine_prot/Carboxylest_S33"/>
</dbReference>
<dbReference type="Proteomes" id="UP001141259">
    <property type="component" value="Unassembled WGS sequence"/>
</dbReference>
<comment type="similarity">
    <text evidence="1">Belongs to the peptidase S33 family.</text>
</comment>
<dbReference type="InterPro" id="IPR029058">
    <property type="entry name" value="AB_hydrolase_fold"/>
</dbReference>
<accession>A0A9X3AD38</accession>
<dbReference type="AlphaFoldDB" id="A0A9X3AD38"/>
<gene>
    <name evidence="6" type="ORF">NZH93_02600</name>
</gene>
<keyword evidence="2" id="KW-0732">Signal</keyword>
<evidence type="ECO:0000259" key="4">
    <source>
        <dbReference type="Pfam" id="PF00561"/>
    </source>
</evidence>
<comment type="caution">
    <text evidence="6">The sequence shown here is derived from an EMBL/GenBank/DDBJ whole genome shotgun (WGS) entry which is preliminary data.</text>
</comment>
<dbReference type="SUPFAM" id="SSF53474">
    <property type="entry name" value="alpha/beta-Hydrolases"/>
    <property type="match status" value="1"/>
</dbReference>
<dbReference type="PANTHER" id="PTHR43248:SF29">
    <property type="entry name" value="TRIPEPTIDYL AMINOPEPTIDASE"/>
    <property type="match status" value="1"/>
</dbReference>
<dbReference type="PROSITE" id="PS51257">
    <property type="entry name" value="PROKAR_LIPOPROTEIN"/>
    <property type="match status" value="1"/>
</dbReference>
<protein>
    <submittedName>
        <fullName evidence="6">Alpha/beta hydrolase</fullName>
    </submittedName>
</protein>
<evidence type="ECO:0000256" key="2">
    <source>
        <dbReference type="ARBA" id="ARBA00022729"/>
    </source>
</evidence>
<dbReference type="InterPro" id="IPR000073">
    <property type="entry name" value="AB_hydrolase_1"/>
</dbReference>
<dbReference type="InterPro" id="IPR013595">
    <property type="entry name" value="Pept_S33_TAP-like_C"/>
</dbReference>
<feature type="domain" description="AB hydrolase-1" evidence="4">
    <location>
        <begin position="88"/>
        <end position="231"/>
    </location>
</feature>
<sequence length="494" mass="51709">MSKRSLAAVVAAVLLVAGCGEDDESSAPPTTTPVAPARLSPCEVPEIPTAQCGSVTVPLDRANPEAGTTTVGFTLVPRTDQAQPSLGTVVTNPGGPGTGAVDAVGHVYADGLKPILDRRDLLLVDPRGVGRSSPIHCPALEGPEMVFASADGQRAAIGECGKQLGDKARYYGTAAVADDFDDVRAALGLDRLDLLGDSYGTYLMATYVARHPEHVRSVVLSGAYPVHTDDNVAGGVAIAALRRAVGLVCERTTSCSGDAVLGDLDALAARLRATPVPTDLQYEGKTYPIVLDERMLAGTVGKLYAGSADVDKKLELARALAAARTGDLAPVQDVVRAHLVELASIFALGPSVVSHALLWATTCHDYPQDFDYSDGAADRERDFDDSVKRLKTEDYAPFSPTAWLSRDFYDVGACLDWPNDPTAGAPFPKGTKLADVPALVLAGDLDANTSTTSGKQAAAQFPNARFVEVKDAGHTPTSTPEGAKLVMEFISADR</sequence>
<dbReference type="EMBL" id="JANYMP010000001">
    <property type="protein sequence ID" value="MCS7475727.1"/>
    <property type="molecule type" value="Genomic_DNA"/>
</dbReference>
<organism evidence="6 7">
    <name type="scientific">Umezawaea endophytica</name>
    <dbReference type="NCBI Taxonomy" id="1654476"/>
    <lineage>
        <taxon>Bacteria</taxon>
        <taxon>Bacillati</taxon>
        <taxon>Actinomycetota</taxon>
        <taxon>Actinomycetes</taxon>
        <taxon>Pseudonocardiales</taxon>
        <taxon>Pseudonocardiaceae</taxon>
        <taxon>Umezawaea</taxon>
    </lineage>
</organism>
<proteinExistence type="inferred from homology"/>
<evidence type="ECO:0000256" key="1">
    <source>
        <dbReference type="ARBA" id="ARBA00010088"/>
    </source>
</evidence>
<evidence type="ECO:0000313" key="6">
    <source>
        <dbReference type="EMBL" id="MCS7475727.1"/>
    </source>
</evidence>